<feature type="compositionally biased region" description="Basic and acidic residues" evidence="2">
    <location>
        <begin position="637"/>
        <end position="646"/>
    </location>
</feature>
<evidence type="ECO:0000313" key="5">
    <source>
        <dbReference type="Proteomes" id="UP000720189"/>
    </source>
</evidence>
<name>A0A9P9HDC4_FUSRE</name>
<proteinExistence type="predicted"/>
<evidence type="ECO:0000259" key="3">
    <source>
        <dbReference type="PROSITE" id="PS50013"/>
    </source>
</evidence>
<dbReference type="OrthoDB" id="4357582at2759"/>
<dbReference type="SUPFAM" id="SSF54160">
    <property type="entry name" value="Chromo domain-like"/>
    <property type="match status" value="2"/>
</dbReference>
<dbReference type="InterPro" id="IPR000953">
    <property type="entry name" value="Chromo/chromo_shadow_dom"/>
</dbReference>
<feature type="region of interest" description="Disordered" evidence="2">
    <location>
        <begin position="626"/>
        <end position="667"/>
    </location>
</feature>
<reference evidence="4" key="1">
    <citation type="journal article" date="2021" name="Nat. Commun.">
        <title>Genetic determinants of endophytism in the Arabidopsis root mycobiome.</title>
        <authorList>
            <person name="Mesny F."/>
            <person name="Miyauchi S."/>
            <person name="Thiergart T."/>
            <person name="Pickel B."/>
            <person name="Atanasova L."/>
            <person name="Karlsson M."/>
            <person name="Huettel B."/>
            <person name="Barry K.W."/>
            <person name="Haridas S."/>
            <person name="Chen C."/>
            <person name="Bauer D."/>
            <person name="Andreopoulos W."/>
            <person name="Pangilinan J."/>
            <person name="LaButti K."/>
            <person name="Riley R."/>
            <person name="Lipzen A."/>
            <person name="Clum A."/>
            <person name="Drula E."/>
            <person name="Henrissat B."/>
            <person name="Kohler A."/>
            <person name="Grigoriev I.V."/>
            <person name="Martin F.M."/>
            <person name="Hacquard S."/>
        </authorList>
    </citation>
    <scope>NUCLEOTIDE SEQUENCE</scope>
    <source>
        <strain evidence="4">MPI-CAGE-AT-0023</strain>
    </source>
</reference>
<dbReference type="InterPro" id="IPR016197">
    <property type="entry name" value="Chromo-like_dom_sf"/>
</dbReference>
<comment type="subunit">
    <text evidence="1">Component of the NuA4 histone acetyltransferase complex.</text>
</comment>
<dbReference type="Proteomes" id="UP000720189">
    <property type="component" value="Unassembled WGS sequence"/>
</dbReference>
<feature type="compositionally biased region" description="Polar residues" evidence="2">
    <location>
        <begin position="647"/>
        <end position="664"/>
    </location>
</feature>
<dbReference type="PROSITE" id="PS50013">
    <property type="entry name" value="CHROMO_2"/>
    <property type="match status" value="2"/>
</dbReference>
<dbReference type="PANTHER" id="PTHR37535">
    <property type="entry name" value="FLUG DOMAIN PROTEIN"/>
    <property type="match status" value="1"/>
</dbReference>
<evidence type="ECO:0000256" key="2">
    <source>
        <dbReference type="SAM" id="MobiDB-lite"/>
    </source>
</evidence>
<accession>A0A9P9HDC4</accession>
<dbReference type="CDD" id="cd00024">
    <property type="entry name" value="CD_CSD"/>
    <property type="match status" value="2"/>
</dbReference>
<sequence length="784" mass="88838">MTETWISGMSMRRNLAVLIPEKEMQVMKHFAEFVALGTVGKLDKENELPTTDSIRNKMRRFYSNWQRKTRQTIPAEVTLSMAPLWFSDHHDYVHEGYRVDNGTLLNTHCYTSARLSELCQAKYKDVVFLVGRKDGEPELKLKIQRRVFEWKDDMLEKPIFPDWTAEGPKATARSPYNWSHQASRWAIRAGFIDGCGMHCPRRDSLLKANGNAISNDDHAHLAHSRSGSGASIEQVLKYADQQNSAVLRRNYLGSMNTIDGTGCFLGHGCSTGPHRRLPLSNYENKKGSPTPPASNSRWSGNSPTLRDDDWKQPSYGKYKKINPWSNSNERKPHEQGDWRHGHFARIMNLLPERKRLSHTLFSAVPLGAMKDYRLSETSSPFERILVTLHTRIYYAPLRAPVQSPLVTQIWKVNRNGSATVEITSKNGTYHFAATRSSSATPPLVLGIAHLGKEECPADHRLHQFWDKTGWQRHVSTCVLQYIQAEPDPSNLSCPHPECPVIPRSLEQLLIHLEDIYSVSREPSTKRKSCNEAGQDDDETSLPTKKLCTQFQVGGDQTYDGFWKGGAYHMSAGWISSDAKAIPEVCIEHSASSLSGVERRSHEDGYSEGRRASEKLQAILSLSGNPDMIGPQLSMHHHSQEHAKSTEADASSPTQSYLEGGQDSQPMAIDEDDDIWEVDRLLAKWKQGRQVLYLVKWKGFSDDANSWQRRNDISDELVSRFDAAFSDNGGNHEGAELLKKRMRRGRAEYLVRWKGRPDSDNSWEKELTISRRRVQEFATPGGSQN</sequence>
<comment type="caution">
    <text evidence="4">The sequence shown here is derived from an EMBL/GenBank/DDBJ whole genome shotgun (WGS) entry which is preliminary data.</text>
</comment>
<keyword evidence="5" id="KW-1185">Reference proteome</keyword>
<dbReference type="SMART" id="SM00298">
    <property type="entry name" value="CHROMO"/>
    <property type="match status" value="2"/>
</dbReference>
<dbReference type="AlphaFoldDB" id="A0A9P9HDC4"/>
<gene>
    <name evidence="4" type="ORF">BKA55DRAFT_725354</name>
</gene>
<feature type="region of interest" description="Disordered" evidence="2">
    <location>
        <begin position="277"/>
        <end position="336"/>
    </location>
</feature>
<dbReference type="GeneID" id="70231061"/>
<organism evidence="4 5">
    <name type="scientific">Fusarium redolens</name>
    <dbReference type="NCBI Taxonomy" id="48865"/>
    <lineage>
        <taxon>Eukaryota</taxon>
        <taxon>Fungi</taxon>
        <taxon>Dikarya</taxon>
        <taxon>Ascomycota</taxon>
        <taxon>Pezizomycotina</taxon>
        <taxon>Sordariomycetes</taxon>
        <taxon>Hypocreomycetidae</taxon>
        <taxon>Hypocreales</taxon>
        <taxon>Nectriaceae</taxon>
        <taxon>Fusarium</taxon>
        <taxon>Fusarium redolens species complex</taxon>
    </lineage>
</organism>
<dbReference type="Pfam" id="PF00385">
    <property type="entry name" value="Chromo"/>
    <property type="match status" value="2"/>
</dbReference>
<feature type="compositionally biased region" description="Polar residues" evidence="2">
    <location>
        <begin position="293"/>
        <end position="304"/>
    </location>
</feature>
<dbReference type="RefSeq" id="XP_046050725.1">
    <property type="nucleotide sequence ID" value="XM_046201107.1"/>
</dbReference>
<evidence type="ECO:0000256" key="1">
    <source>
        <dbReference type="ARBA" id="ARBA00011353"/>
    </source>
</evidence>
<protein>
    <recommendedName>
        <fullName evidence="3">Chromo domain-containing protein</fullName>
    </recommendedName>
</protein>
<evidence type="ECO:0000313" key="4">
    <source>
        <dbReference type="EMBL" id="KAH7255156.1"/>
    </source>
</evidence>
<feature type="domain" description="Chromo" evidence="3">
    <location>
        <begin position="731"/>
        <end position="784"/>
    </location>
</feature>
<dbReference type="EMBL" id="JAGMUX010000006">
    <property type="protein sequence ID" value="KAH7255156.1"/>
    <property type="molecule type" value="Genomic_DNA"/>
</dbReference>
<dbReference type="PANTHER" id="PTHR37535:SF3">
    <property type="entry name" value="FLUG DOMAIN-CONTAINING PROTEIN"/>
    <property type="match status" value="1"/>
</dbReference>
<dbReference type="InterPro" id="IPR023780">
    <property type="entry name" value="Chromo_domain"/>
</dbReference>
<dbReference type="GO" id="GO:0006338">
    <property type="term" value="P:chromatin remodeling"/>
    <property type="evidence" value="ECO:0007669"/>
    <property type="project" value="UniProtKB-ARBA"/>
</dbReference>
<feature type="domain" description="Chromo" evidence="3">
    <location>
        <begin position="675"/>
        <end position="712"/>
    </location>
</feature>
<dbReference type="Gene3D" id="2.40.50.40">
    <property type="match status" value="2"/>
</dbReference>